<keyword evidence="18" id="KW-1185">Reference proteome</keyword>
<dbReference type="InterPro" id="IPR042767">
    <property type="entry name" value="Nek9_STKc"/>
</dbReference>
<keyword evidence="5" id="KW-0963">Cytoplasm</keyword>
<evidence type="ECO:0000256" key="6">
    <source>
        <dbReference type="ARBA" id="ARBA00022527"/>
    </source>
</evidence>
<evidence type="ECO:0000256" key="15">
    <source>
        <dbReference type="PROSITE-ProRule" id="PRU00235"/>
    </source>
</evidence>
<proteinExistence type="inferred from homology"/>
<evidence type="ECO:0000256" key="13">
    <source>
        <dbReference type="ARBA" id="ARBA00022840"/>
    </source>
</evidence>
<dbReference type="HOGENOM" id="CLU_000288_123_1_1"/>
<dbReference type="SUPFAM" id="SSF50985">
    <property type="entry name" value="RCC1/BLIP-II"/>
    <property type="match status" value="1"/>
</dbReference>
<dbReference type="Pfam" id="PF25390">
    <property type="entry name" value="WD40_RLD"/>
    <property type="match status" value="1"/>
</dbReference>
<keyword evidence="9" id="KW-0479">Metal-binding</keyword>
<gene>
    <name evidence="17" type="ORF">NEMVEDRAFT_v1g121980</name>
</gene>
<evidence type="ECO:0000256" key="12">
    <source>
        <dbReference type="ARBA" id="ARBA00022777"/>
    </source>
</evidence>
<evidence type="ECO:0000313" key="17">
    <source>
        <dbReference type="EMBL" id="EDO35699.1"/>
    </source>
</evidence>
<feature type="domain" description="Protein kinase" evidence="16">
    <location>
        <begin position="17"/>
        <end position="269"/>
    </location>
</feature>
<dbReference type="Gene3D" id="2.130.10.30">
    <property type="entry name" value="Regulator of chromosome condensation 1/beta-lactamase-inhibitor protein II"/>
    <property type="match status" value="2"/>
</dbReference>
<evidence type="ECO:0000256" key="11">
    <source>
        <dbReference type="ARBA" id="ARBA00022741"/>
    </source>
</evidence>
<feature type="repeat" description="RCC1" evidence="15">
    <location>
        <begin position="576"/>
        <end position="626"/>
    </location>
</feature>
<evidence type="ECO:0000256" key="2">
    <source>
        <dbReference type="ARBA" id="ARBA00004496"/>
    </source>
</evidence>
<dbReference type="InParanoid" id="A7SKU3"/>
<dbReference type="eggNOG" id="KOG1426">
    <property type="taxonomic scope" value="Eukaryota"/>
</dbReference>
<feature type="repeat" description="RCC1" evidence="15">
    <location>
        <begin position="349"/>
        <end position="405"/>
    </location>
</feature>
<dbReference type="eggNOG" id="KOG0589">
    <property type="taxonomic scope" value="Eukaryota"/>
</dbReference>
<feature type="repeat" description="RCC1" evidence="15">
    <location>
        <begin position="512"/>
        <end position="575"/>
    </location>
</feature>
<dbReference type="STRING" id="45351.A7SKU3"/>
<keyword evidence="8" id="KW-0808">Transferase</keyword>
<dbReference type="PROSITE" id="PS00108">
    <property type="entry name" value="PROTEIN_KINASE_ST"/>
    <property type="match status" value="1"/>
</dbReference>
<organism evidence="17 18">
    <name type="scientific">Nematostella vectensis</name>
    <name type="common">Starlet sea anemone</name>
    <dbReference type="NCBI Taxonomy" id="45351"/>
    <lineage>
        <taxon>Eukaryota</taxon>
        <taxon>Metazoa</taxon>
        <taxon>Cnidaria</taxon>
        <taxon>Anthozoa</taxon>
        <taxon>Hexacorallia</taxon>
        <taxon>Actiniaria</taxon>
        <taxon>Edwardsiidae</taxon>
        <taxon>Nematostella</taxon>
    </lineage>
</organism>
<evidence type="ECO:0000256" key="9">
    <source>
        <dbReference type="ARBA" id="ARBA00022723"/>
    </source>
</evidence>
<dbReference type="InterPro" id="IPR011009">
    <property type="entry name" value="Kinase-like_dom_sf"/>
</dbReference>
<keyword evidence="11" id="KW-0547">Nucleotide-binding</keyword>
<dbReference type="EC" id="2.7.11.1" evidence="4"/>
<feature type="non-terminal residue" evidence="17">
    <location>
        <position position="1"/>
    </location>
</feature>
<keyword evidence="14" id="KW-0460">Magnesium</keyword>
<dbReference type="PROSITE" id="PS50012">
    <property type="entry name" value="RCC1_3"/>
    <property type="match status" value="5"/>
</dbReference>
<dbReference type="InterPro" id="IPR000719">
    <property type="entry name" value="Prot_kinase_dom"/>
</dbReference>
<keyword evidence="6" id="KW-0723">Serine/threonine-protein kinase</keyword>
<dbReference type="InterPro" id="IPR009091">
    <property type="entry name" value="RCC1/BLIP-II"/>
</dbReference>
<dbReference type="KEGG" id="nve:5507126"/>
<evidence type="ECO:0000256" key="10">
    <source>
        <dbReference type="ARBA" id="ARBA00022737"/>
    </source>
</evidence>
<feature type="repeat" description="RCC1" evidence="15">
    <location>
        <begin position="406"/>
        <end position="459"/>
    </location>
</feature>
<dbReference type="PANTHER" id="PTHR44535">
    <property type="entry name" value="PROTEIN CBG16200"/>
    <property type="match status" value="1"/>
</dbReference>
<evidence type="ECO:0000256" key="3">
    <source>
        <dbReference type="ARBA" id="ARBA00010886"/>
    </source>
</evidence>
<dbReference type="InterPro" id="IPR008271">
    <property type="entry name" value="Ser/Thr_kinase_AS"/>
</dbReference>
<sequence>MAEEGDILNAEIQQEMYIPVRTLGRGAFGEAVLYRKIEDNMLVVWKEVNLSRASDRERADALKEIDILSLLNHTNIVTYFNHFIDGTSLFIEMEYCNGGTLHDKICVQNELFPEEVVIWYFFQICAAVGHIHENGIVHRDIKTMNIFLTKSGLVKLGDFGISKILDSEGMADSIVGTPYYMSPEIVQGKKYNQKSDMWAVGCVLYEVLTLKRVFDASNPLRLVSDIVKGHYEEIDERYTEEMNSLVNKLLSQNPDDRPSVQELLEMPILATLGKEMEKKVWQLNSSTRRARLVTHSSETVPVITSKTCEVYFWGAGKQTPQKVDTFVLGNTATQVAAGHSHFAIVTVEKEMFTWANAHGGKGMSGQLGHGDVACYRNPKRVDALFGIPIKKVACGDEFTACITDDGALYTFGSDYFGCIGCSNELDEEVLLPHKVTFFNDKPVEDISCGDCHVVVMCANKAIYSWGCGEHGRLGLGSEDDFAFPQKIPLPTSCKVKRIYCGPESTFLLTVTGRVLACGNNDENQLGLDTLHSLRKRSIKGHVPSANSPKLVQSLNRYTIAIVAPGKTHSAFVDVYGRLVTVGSNKYGQLGVNDYQHHPSPCQVKGELVSKQVVEAACGEEFTVVAT</sequence>
<dbReference type="GO" id="GO:0005524">
    <property type="term" value="F:ATP binding"/>
    <property type="evidence" value="ECO:0007669"/>
    <property type="project" value="UniProtKB-KW"/>
</dbReference>
<dbReference type="PhylomeDB" id="A7SKU3"/>
<dbReference type="FunFam" id="3.30.200.20:FF:000097">
    <property type="entry name" value="Probable serine/threonine-protein kinase nek1"/>
    <property type="match status" value="1"/>
</dbReference>
<dbReference type="GO" id="GO:0046872">
    <property type="term" value="F:metal ion binding"/>
    <property type="evidence" value="ECO:0007669"/>
    <property type="project" value="UniProtKB-KW"/>
</dbReference>
<dbReference type="OMA" id="FSHANII"/>
<dbReference type="Gene3D" id="3.30.200.20">
    <property type="entry name" value="Phosphorylase Kinase, domain 1"/>
    <property type="match status" value="1"/>
</dbReference>
<evidence type="ECO:0000256" key="8">
    <source>
        <dbReference type="ARBA" id="ARBA00022679"/>
    </source>
</evidence>
<dbReference type="InterPro" id="IPR058923">
    <property type="entry name" value="RCC1-like_dom"/>
</dbReference>
<dbReference type="InterPro" id="IPR000408">
    <property type="entry name" value="Reg_chr_condens"/>
</dbReference>
<dbReference type="Pfam" id="PF00069">
    <property type="entry name" value="Pkinase"/>
    <property type="match status" value="1"/>
</dbReference>
<evidence type="ECO:0000256" key="5">
    <source>
        <dbReference type="ARBA" id="ARBA00022490"/>
    </source>
</evidence>
<keyword evidence="7" id="KW-0597">Phosphoprotein</keyword>
<name>A7SKU3_NEMVE</name>
<keyword evidence="12" id="KW-0418">Kinase</keyword>
<dbReference type="EMBL" id="DS469691">
    <property type="protein sequence ID" value="EDO35699.1"/>
    <property type="molecule type" value="Genomic_DNA"/>
</dbReference>
<dbReference type="PROSITE" id="PS50011">
    <property type="entry name" value="PROTEIN_KINASE_DOM"/>
    <property type="match status" value="1"/>
</dbReference>
<evidence type="ECO:0000256" key="4">
    <source>
        <dbReference type="ARBA" id="ARBA00012513"/>
    </source>
</evidence>
<dbReference type="SMART" id="SM00220">
    <property type="entry name" value="S_TKc"/>
    <property type="match status" value="1"/>
</dbReference>
<dbReference type="PANTHER" id="PTHR44535:SF1">
    <property type="entry name" value="SERINE_THREONINE-PROTEIN KINASE NEK9"/>
    <property type="match status" value="1"/>
</dbReference>
<protein>
    <recommendedName>
        <fullName evidence="4">non-specific serine/threonine protein kinase</fullName>
        <ecNumber evidence="4">2.7.11.1</ecNumber>
    </recommendedName>
</protein>
<keyword evidence="10" id="KW-0677">Repeat</keyword>
<dbReference type="GO" id="GO:0005737">
    <property type="term" value="C:cytoplasm"/>
    <property type="evidence" value="ECO:0007669"/>
    <property type="project" value="UniProtKB-SubCell"/>
</dbReference>
<dbReference type="InterPro" id="IPR051997">
    <property type="entry name" value="STK_NEK"/>
</dbReference>
<dbReference type="GO" id="GO:0004674">
    <property type="term" value="F:protein serine/threonine kinase activity"/>
    <property type="evidence" value="ECO:0007669"/>
    <property type="project" value="UniProtKB-KW"/>
</dbReference>
<comment type="similarity">
    <text evidence="3">Belongs to the protein kinase superfamily. NEK Ser/Thr protein kinase family. NIMA subfamily.</text>
</comment>
<evidence type="ECO:0000259" key="16">
    <source>
        <dbReference type="PROSITE" id="PS50011"/>
    </source>
</evidence>
<feature type="repeat" description="RCC1" evidence="15">
    <location>
        <begin position="460"/>
        <end position="511"/>
    </location>
</feature>
<dbReference type="SUPFAM" id="SSF56112">
    <property type="entry name" value="Protein kinase-like (PK-like)"/>
    <property type="match status" value="1"/>
</dbReference>
<accession>A7SKU3</accession>
<evidence type="ECO:0000256" key="1">
    <source>
        <dbReference type="ARBA" id="ARBA00001946"/>
    </source>
</evidence>
<evidence type="ECO:0000256" key="7">
    <source>
        <dbReference type="ARBA" id="ARBA00022553"/>
    </source>
</evidence>
<dbReference type="Gene3D" id="1.10.510.10">
    <property type="entry name" value="Transferase(Phosphotransferase) domain 1"/>
    <property type="match status" value="1"/>
</dbReference>
<evidence type="ECO:0000256" key="14">
    <source>
        <dbReference type="ARBA" id="ARBA00022842"/>
    </source>
</evidence>
<dbReference type="AlphaFoldDB" id="A7SKU3"/>
<comment type="cofactor">
    <cofactor evidence="1">
        <name>Mg(2+)</name>
        <dbReference type="ChEBI" id="CHEBI:18420"/>
    </cofactor>
</comment>
<evidence type="ECO:0000313" key="18">
    <source>
        <dbReference type="Proteomes" id="UP000001593"/>
    </source>
</evidence>
<reference evidence="17 18" key="1">
    <citation type="journal article" date="2007" name="Science">
        <title>Sea anemone genome reveals ancestral eumetazoan gene repertoire and genomic organization.</title>
        <authorList>
            <person name="Putnam N.H."/>
            <person name="Srivastava M."/>
            <person name="Hellsten U."/>
            <person name="Dirks B."/>
            <person name="Chapman J."/>
            <person name="Salamov A."/>
            <person name="Terry A."/>
            <person name="Shapiro H."/>
            <person name="Lindquist E."/>
            <person name="Kapitonov V.V."/>
            <person name="Jurka J."/>
            <person name="Genikhovich G."/>
            <person name="Grigoriev I.V."/>
            <person name="Lucas S.M."/>
            <person name="Steele R.E."/>
            <person name="Finnerty J.R."/>
            <person name="Technau U."/>
            <person name="Martindale M.Q."/>
            <person name="Rokhsar D.S."/>
        </authorList>
    </citation>
    <scope>NUCLEOTIDE SEQUENCE [LARGE SCALE GENOMIC DNA]</scope>
    <source>
        <strain evidence="18">CH2 X CH6</strain>
    </source>
</reference>
<keyword evidence="13" id="KW-0067">ATP-binding</keyword>
<dbReference type="CDD" id="cd08221">
    <property type="entry name" value="STKc_Nek9"/>
    <property type="match status" value="1"/>
</dbReference>
<dbReference type="Proteomes" id="UP000001593">
    <property type="component" value="Unassembled WGS sequence"/>
</dbReference>
<comment type="subcellular location">
    <subcellularLocation>
        <location evidence="2">Cytoplasm</location>
    </subcellularLocation>
</comment>